<organism evidence="3 4">
    <name type="scientific">Collinsella aerofaciens</name>
    <dbReference type="NCBI Taxonomy" id="74426"/>
    <lineage>
        <taxon>Bacteria</taxon>
        <taxon>Bacillati</taxon>
        <taxon>Actinomycetota</taxon>
        <taxon>Coriobacteriia</taxon>
        <taxon>Coriobacteriales</taxon>
        <taxon>Coriobacteriaceae</taxon>
        <taxon>Collinsella</taxon>
    </lineage>
</organism>
<dbReference type="EMBL" id="CABWIE010000019">
    <property type="protein sequence ID" value="VWL97060.1"/>
    <property type="molecule type" value="Genomic_DNA"/>
</dbReference>
<proteinExistence type="predicted"/>
<dbReference type="InterPro" id="IPR027417">
    <property type="entry name" value="P-loop_NTPase"/>
</dbReference>
<reference evidence="3 4" key="1">
    <citation type="submission" date="2019-10" db="EMBL/GenBank/DDBJ databases">
        <authorList>
            <person name="Wolf R A."/>
        </authorList>
    </citation>
    <scope>NUCLEOTIDE SEQUENCE [LARGE SCALE GENOMIC DNA]</scope>
    <source>
        <strain evidence="3">Collinsella_aerofaciens_MC2</strain>
    </source>
</reference>
<dbReference type="PANTHER" id="PTHR33295:SF20">
    <property type="entry name" value="ATPASE"/>
    <property type="match status" value="1"/>
</dbReference>
<dbReference type="InterPro" id="IPR025420">
    <property type="entry name" value="DUF4143"/>
</dbReference>
<evidence type="ECO:0000313" key="4">
    <source>
        <dbReference type="Proteomes" id="UP000361836"/>
    </source>
</evidence>
<feature type="domain" description="AAA" evidence="1">
    <location>
        <begin position="25"/>
        <end position="152"/>
    </location>
</feature>
<dbReference type="Proteomes" id="UP000361836">
    <property type="component" value="Unassembled WGS sequence"/>
</dbReference>
<dbReference type="PANTHER" id="PTHR33295">
    <property type="entry name" value="ATPASE"/>
    <property type="match status" value="1"/>
</dbReference>
<keyword evidence="4" id="KW-1185">Reference proteome</keyword>
<dbReference type="RefSeq" id="WP_226798386.1">
    <property type="nucleotide sequence ID" value="NZ_CABVUS010000024.1"/>
</dbReference>
<dbReference type="Pfam" id="PF13173">
    <property type="entry name" value="AAA_14"/>
    <property type="match status" value="1"/>
</dbReference>
<name>A0A5K1IH53_9ACTN</name>
<dbReference type="AlphaFoldDB" id="A0A5K1IH53"/>
<evidence type="ECO:0000259" key="2">
    <source>
        <dbReference type="Pfam" id="PF13635"/>
    </source>
</evidence>
<gene>
    <name evidence="3" type="ORF">KCJAJFAP_00503</name>
</gene>
<dbReference type="Pfam" id="PF13635">
    <property type="entry name" value="DUF4143"/>
    <property type="match status" value="1"/>
</dbReference>
<sequence>MKGSRLRNRDRYLEEAMLFRDTDLIKVITGVRRCGKSSLLDLIRITIESEGVAGRGFVSVNLESKGTGIKTEDQLYDYVRGRLSDKGRTYVFIDEPQRIDGWQDAVNAMRVDFDCDIYLTGSNAYLLSSELATYLSGRYVEVKMLPLSFSEFVDFCGIEFVSGTSVALTPEGDPVLFDDMLTRYLEYGGMPAIASLSTTQAQHSAYMSGVYEAIAVRDIVNRERGKGKSAVTDPSLLRHVAEFLADNIGNECSSSRIAGALTSAGPKTTNKTVSSYVGALEEAFLFYRATRYDLHGKALLKTNPKEYIVDTGFRTWMAGYRVTDTGRLFENAVYLQLLYEGWSVHVGKLYGKEVDFVATKDGRVLYVQATDEMFASETREREIAPLKSIRDNHEKIVVVRQGSYDTDIDGIRIVSARDFFL</sequence>
<evidence type="ECO:0000313" key="3">
    <source>
        <dbReference type="EMBL" id="VWL97060.1"/>
    </source>
</evidence>
<feature type="domain" description="DUF4143" evidence="2">
    <location>
        <begin position="230"/>
        <end position="367"/>
    </location>
</feature>
<dbReference type="InterPro" id="IPR041682">
    <property type="entry name" value="AAA_14"/>
</dbReference>
<protein>
    <submittedName>
        <fullName evidence="3">AAA domain protein</fullName>
    </submittedName>
</protein>
<evidence type="ECO:0000259" key="1">
    <source>
        <dbReference type="Pfam" id="PF13173"/>
    </source>
</evidence>
<accession>A0A5K1IH53</accession>
<dbReference type="SUPFAM" id="SSF52540">
    <property type="entry name" value="P-loop containing nucleoside triphosphate hydrolases"/>
    <property type="match status" value="1"/>
</dbReference>